<evidence type="ECO:0000256" key="1">
    <source>
        <dbReference type="SAM" id="SignalP"/>
    </source>
</evidence>
<feature type="chain" id="PRO_5002262209" description="Peptidase M12B domain-containing protein" evidence="1">
    <location>
        <begin position="28"/>
        <end position="799"/>
    </location>
</feature>
<dbReference type="RefSeq" id="WP_044347649.1">
    <property type="nucleotide sequence ID" value="NZ_AZAC01000009.1"/>
</dbReference>
<comment type="caution">
    <text evidence="2">The sequence shown here is derived from an EMBL/GenBank/DDBJ whole genome shotgun (WGS) entry which is preliminary data.</text>
</comment>
<dbReference type="EMBL" id="AZAC01000009">
    <property type="protein sequence ID" value="KIX14700.1"/>
    <property type="molecule type" value="Genomic_DNA"/>
</dbReference>
<evidence type="ECO:0000313" key="3">
    <source>
        <dbReference type="Proteomes" id="UP000032233"/>
    </source>
</evidence>
<gene>
    <name evidence="2" type="ORF">X474_07335</name>
</gene>
<dbReference type="AlphaFoldDB" id="A0A0D2JYR1"/>
<dbReference type="InParanoid" id="A0A0D2JYR1"/>
<dbReference type="STRING" id="1429043.X474_07335"/>
<keyword evidence="3" id="KW-1185">Reference proteome</keyword>
<dbReference type="Proteomes" id="UP000032233">
    <property type="component" value="Unassembled WGS sequence"/>
</dbReference>
<feature type="signal peptide" evidence="1">
    <location>
        <begin position="1"/>
        <end position="27"/>
    </location>
</feature>
<sequence>MFVIRLFLIVCLSSFWLLHGSALTARAGSNPVMEALKITRTNYALTYNDYAGQFVFEAIGDKGGYVKLHLALKGFYLRPVLTLSQSRQGLFPENDQYWDTYEVIPQSITVTAAINNTRHCVNPKSSIYSNFNGNLSRVLNNPAPPNNESTDTSIPQWIYGASSNFLADVLRFSFKVRSRLSAGGKAWLAIDAYALVNGTRSGKTTSRPDLGKIFFTQDPNRAEEHISIRGGRASWRLPGLIEVKRDFSLEDISLNVTGSSEVNVEHCAQAYVQESDENWHLKYRFIVAAQKRVSAVLRAEDKDAETWLPEPDQVRSFTLELVEPTFEEVEAVRFVLENTSTNPGVATNAGNHLLYDQCPDCTLPKEPEIYFHNTDFSHDDGSAYPVRRSYVHYNHCPIDDLPDAFFSEKKNANLDLSDQGVKKNLRCQVSQSAKLEKLGSSTIPVKVTIKDGAACTTLKAEVKVAGVWHPALAKGPAANRDETHILIPNDQDHDQVADAWQKDHAYQSPDEDLEILSGGRNQGDGLSLWEEYRGLLVGGDFLRTDPARMDVFVHDYAGQYLTYLDQVADLYAAQGLDLRRVYGDEHKEDVVNYQDSAHKNGDQYLISVMALSQCPGLDFGKALGRAYDSPPLASANTVIINDDIFRSLGIARTLGQVLSGQDPEGTSRTRVGVLAHEIGHNLDLPHHGEGDREIRHSLIGSGGAKKEAEIWVACQGGEHSGDPNCFMRYNCADYYLERDFVPQSWLMQKALGIKKELKPFSEQDYGAENCFCTQKNGSGPCGNATTGGECLRNIKVRSF</sequence>
<organism evidence="2 3">
    <name type="scientific">Dethiosulfatarculus sandiegensis</name>
    <dbReference type="NCBI Taxonomy" id="1429043"/>
    <lineage>
        <taxon>Bacteria</taxon>
        <taxon>Pseudomonadati</taxon>
        <taxon>Thermodesulfobacteriota</taxon>
        <taxon>Desulfarculia</taxon>
        <taxon>Desulfarculales</taxon>
        <taxon>Desulfarculaceae</taxon>
        <taxon>Dethiosulfatarculus</taxon>
    </lineage>
</organism>
<evidence type="ECO:0008006" key="4">
    <source>
        <dbReference type="Google" id="ProtNLM"/>
    </source>
</evidence>
<dbReference type="SUPFAM" id="SSF55486">
    <property type="entry name" value="Metalloproteases ('zincins'), catalytic domain"/>
    <property type="match status" value="1"/>
</dbReference>
<reference evidence="2 3" key="1">
    <citation type="submission" date="2013-11" db="EMBL/GenBank/DDBJ databases">
        <title>Metagenomic analysis of a methanogenic consortium involved in long chain n-alkane degradation.</title>
        <authorList>
            <person name="Davidova I.A."/>
            <person name="Callaghan A.V."/>
            <person name="Wawrik B."/>
            <person name="Pruitt S."/>
            <person name="Marks C."/>
            <person name="Duncan K.E."/>
            <person name="Suflita J.M."/>
        </authorList>
    </citation>
    <scope>NUCLEOTIDE SEQUENCE [LARGE SCALE GENOMIC DNA]</scope>
    <source>
        <strain evidence="2 3">SPR</strain>
    </source>
</reference>
<evidence type="ECO:0000313" key="2">
    <source>
        <dbReference type="EMBL" id="KIX14700.1"/>
    </source>
</evidence>
<keyword evidence="1" id="KW-0732">Signal</keyword>
<proteinExistence type="predicted"/>
<protein>
    <recommendedName>
        <fullName evidence="4">Peptidase M12B domain-containing protein</fullName>
    </recommendedName>
</protein>
<name>A0A0D2JYR1_9BACT</name>
<dbReference type="OrthoDB" id="5243084at2"/>
<accession>A0A0D2JYR1</accession>